<feature type="compositionally biased region" description="Low complexity" evidence="5">
    <location>
        <begin position="11"/>
        <end position="20"/>
    </location>
</feature>
<dbReference type="NCBIfam" id="TIGR00731">
    <property type="entry name" value="bL25_bact_ctc"/>
    <property type="match status" value="1"/>
</dbReference>
<dbReference type="InterPro" id="IPR029751">
    <property type="entry name" value="Ribosomal_L25_dom"/>
</dbReference>
<evidence type="ECO:0000256" key="3">
    <source>
        <dbReference type="ARBA" id="ARBA00022980"/>
    </source>
</evidence>
<protein>
    <submittedName>
        <fullName evidence="8">Unannotated protein</fullName>
    </submittedName>
</protein>
<dbReference type="SUPFAM" id="SSF50715">
    <property type="entry name" value="Ribosomal protein L25-like"/>
    <property type="match status" value="1"/>
</dbReference>
<dbReference type="InterPro" id="IPR020930">
    <property type="entry name" value="Ribosomal_uL5_bac-type"/>
</dbReference>
<accession>A0A6J6FQ23</accession>
<evidence type="ECO:0000313" key="8">
    <source>
        <dbReference type="EMBL" id="CAB4589063.1"/>
    </source>
</evidence>
<dbReference type="InterPro" id="IPR037121">
    <property type="entry name" value="Ribosomal_bL25_C"/>
</dbReference>
<dbReference type="PANTHER" id="PTHR33284">
    <property type="entry name" value="RIBOSOMAL PROTEIN L25/GLN-TRNA SYNTHETASE, ANTI-CODON-BINDING DOMAIN-CONTAINING PROTEIN"/>
    <property type="match status" value="1"/>
</dbReference>
<dbReference type="Gene3D" id="2.40.240.10">
    <property type="entry name" value="Ribosomal Protein L25, Chain P"/>
    <property type="match status" value="1"/>
</dbReference>
<keyword evidence="2" id="KW-0694">RNA-binding</keyword>
<evidence type="ECO:0000259" key="7">
    <source>
        <dbReference type="Pfam" id="PF14693"/>
    </source>
</evidence>
<dbReference type="EMBL" id="CAEZUL010000002">
    <property type="protein sequence ID" value="CAB4589063.1"/>
    <property type="molecule type" value="Genomic_DNA"/>
</dbReference>
<keyword evidence="3" id="KW-0689">Ribosomal protein</keyword>
<dbReference type="EMBL" id="CAEZUZ010000064">
    <property type="protein sequence ID" value="CAB4615013.1"/>
    <property type="molecule type" value="Genomic_DNA"/>
</dbReference>
<evidence type="ECO:0000256" key="2">
    <source>
        <dbReference type="ARBA" id="ARBA00022884"/>
    </source>
</evidence>
<dbReference type="AlphaFoldDB" id="A0A6J6FQ23"/>
<evidence type="ECO:0000259" key="6">
    <source>
        <dbReference type="Pfam" id="PF01386"/>
    </source>
</evidence>
<dbReference type="InterPro" id="IPR020057">
    <property type="entry name" value="Ribosomal_bL25_b-dom"/>
</dbReference>
<dbReference type="NCBIfam" id="NF004612">
    <property type="entry name" value="PRK05943.1"/>
    <property type="match status" value="1"/>
</dbReference>
<dbReference type="Gene3D" id="2.170.120.20">
    <property type="entry name" value="Ribosomal protein L25, beta domain"/>
    <property type="match status" value="1"/>
</dbReference>
<dbReference type="CDD" id="cd00495">
    <property type="entry name" value="Ribosomal_L25_TL5_CTC"/>
    <property type="match status" value="1"/>
</dbReference>
<keyword evidence="4" id="KW-0687">Ribonucleoprotein</keyword>
<dbReference type="HAMAP" id="MF_01334">
    <property type="entry name" value="Ribosomal_bL25_CTC"/>
    <property type="match status" value="1"/>
</dbReference>
<dbReference type="InterPro" id="IPR011035">
    <property type="entry name" value="Ribosomal_bL25/Gln-tRNA_synth"/>
</dbReference>
<sequence length="210" mass="21854">MSNTATLSAETGRITGSSSSRRLRTEDRIPGILYGQGMQPLVLSVTRRDLRVALSGPAGYNTILNLTVGGQSFNAVVKEMQRHPVRRTVAHIDFMQINLSEEITMHVPLRLTGVAKAVVSAGGLVDPAVDSIEVRTTPSNIPNEILIDITDMTSESVVHLADVKMPAGVTAVGDPDMLIATVLTSRGAATTAAADAPAAAGDAPAAESAS</sequence>
<feature type="domain" description="Large ribosomal subunit protein bL25 beta" evidence="7">
    <location>
        <begin position="102"/>
        <end position="185"/>
    </location>
</feature>
<dbReference type="InterPro" id="IPR001021">
    <property type="entry name" value="Ribosomal_bL25_long"/>
</dbReference>
<evidence type="ECO:0000313" key="9">
    <source>
        <dbReference type="EMBL" id="CAB4615013.1"/>
    </source>
</evidence>
<feature type="region of interest" description="Disordered" evidence="5">
    <location>
        <begin position="1"/>
        <end position="22"/>
    </location>
</feature>
<organism evidence="8">
    <name type="scientific">freshwater metagenome</name>
    <dbReference type="NCBI Taxonomy" id="449393"/>
    <lineage>
        <taxon>unclassified sequences</taxon>
        <taxon>metagenomes</taxon>
        <taxon>ecological metagenomes</taxon>
    </lineage>
</organism>
<evidence type="ECO:0000256" key="5">
    <source>
        <dbReference type="SAM" id="MobiDB-lite"/>
    </source>
</evidence>
<name>A0A6J6FQ23_9ZZZZ</name>
<reference evidence="8" key="1">
    <citation type="submission" date="2020-05" db="EMBL/GenBank/DDBJ databases">
        <authorList>
            <person name="Chiriac C."/>
            <person name="Salcher M."/>
            <person name="Ghai R."/>
            <person name="Kavagutti S V."/>
        </authorList>
    </citation>
    <scope>NUCLEOTIDE SEQUENCE</scope>
</reference>
<dbReference type="GO" id="GO:0003735">
    <property type="term" value="F:structural constituent of ribosome"/>
    <property type="evidence" value="ECO:0007669"/>
    <property type="project" value="InterPro"/>
</dbReference>
<dbReference type="InterPro" id="IPR020056">
    <property type="entry name" value="Rbsml_bL25/Gln-tRNA_synth_N"/>
</dbReference>
<proteinExistence type="inferred from homology"/>
<keyword evidence="1" id="KW-0699">rRNA-binding</keyword>
<dbReference type="Pfam" id="PF14693">
    <property type="entry name" value="Ribosomal_TL5_C"/>
    <property type="match status" value="1"/>
</dbReference>
<dbReference type="GO" id="GO:0008097">
    <property type="term" value="F:5S rRNA binding"/>
    <property type="evidence" value="ECO:0007669"/>
    <property type="project" value="InterPro"/>
</dbReference>
<dbReference type="Pfam" id="PF01386">
    <property type="entry name" value="Ribosomal_L25p"/>
    <property type="match status" value="1"/>
</dbReference>
<dbReference type="PANTHER" id="PTHR33284:SF1">
    <property type="entry name" value="RIBOSOMAL PROTEIN L25_GLN-TRNA SYNTHETASE, ANTI-CODON-BINDING DOMAIN-CONTAINING PROTEIN"/>
    <property type="match status" value="1"/>
</dbReference>
<gene>
    <name evidence="8" type="ORF">UFOPK1808_00044</name>
    <name evidence="9" type="ORF">UFOPK1889_00515</name>
</gene>
<evidence type="ECO:0000256" key="4">
    <source>
        <dbReference type="ARBA" id="ARBA00023274"/>
    </source>
</evidence>
<dbReference type="GO" id="GO:0006412">
    <property type="term" value="P:translation"/>
    <property type="evidence" value="ECO:0007669"/>
    <property type="project" value="InterPro"/>
</dbReference>
<feature type="domain" description="Large ribosomal subunit protein bL25 L25" evidence="6">
    <location>
        <begin position="13"/>
        <end position="94"/>
    </location>
</feature>
<evidence type="ECO:0000256" key="1">
    <source>
        <dbReference type="ARBA" id="ARBA00022730"/>
    </source>
</evidence>
<dbReference type="GO" id="GO:0022625">
    <property type="term" value="C:cytosolic large ribosomal subunit"/>
    <property type="evidence" value="ECO:0007669"/>
    <property type="project" value="TreeGrafter"/>
</dbReference>